<evidence type="ECO:0000313" key="2">
    <source>
        <dbReference type="Proteomes" id="UP001042704"/>
    </source>
</evidence>
<sequence length="104" mass="11645">MRSPADIRTEIETRLKKYLSRDNTGIRHEVLSFFVKIKTTTIPKLYETISGSFDISYHSVASMVGIIASRIGILHVKRDPEGPNAVYEIKEAYVGMVTGLLKCA</sequence>
<accession>A0A8A3S2G2</accession>
<dbReference type="GeneID" id="76422811"/>
<protein>
    <submittedName>
        <fullName evidence="1">DUF2551 domain-containing protein</fullName>
    </submittedName>
</protein>
<reference evidence="1" key="2">
    <citation type="submission" date="2019-02" db="EMBL/GenBank/DDBJ databases">
        <authorList>
            <person name="Chen S.-C."/>
            <person name="Chien H.-H."/>
            <person name="Lai M.-C."/>
        </authorList>
    </citation>
    <scope>NUCLEOTIDE SEQUENCE</scope>
    <source>
        <strain evidence="1">N2F9704</strain>
    </source>
</reference>
<evidence type="ECO:0000313" key="1">
    <source>
        <dbReference type="EMBL" id="QSZ66109.1"/>
    </source>
</evidence>
<organism evidence="1 2">
    <name type="scientific">Methanofollis aquaemaris</name>
    <dbReference type="NCBI Taxonomy" id="126734"/>
    <lineage>
        <taxon>Archaea</taxon>
        <taxon>Methanobacteriati</taxon>
        <taxon>Methanobacteriota</taxon>
        <taxon>Stenosarchaea group</taxon>
        <taxon>Methanomicrobia</taxon>
        <taxon>Methanomicrobiales</taxon>
        <taxon>Methanomicrobiaceae</taxon>
        <taxon>Methanofollis</taxon>
    </lineage>
</organism>
<dbReference type="Proteomes" id="UP001042704">
    <property type="component" value="Chromosome"/>
</dbReference>
<keyword evidence="2" id="KW-1185">Reference proteome</keyword>
<dbReference type="RefSeq" id="WP_265581409.1">
    <property type="nucleotide sequence ID" value="NZ_CP036172.1"/>
</dbReference>
<dbReference type="KEGG" id="maqe:RJ40_00615"/>
<gene>
    <name evidence="1" type="ORF">RJ40_00615</name>
</gene>
<name>A0A8A3S2G2_9EURY</name>
<dbReference type="InterPro" id="IPR020501">
    <property type="entry name" value="Uncharacterised_AF1218"/>
</dbReference>
<reference evidence="1" key="1">
    <citation type="journal article" date="2001" name="Int. J. Syst. Evol. Microbiol.">
        <title>Methanofollis aquaemaris sp. nov., a methanogen isolated from an aquaculture fish pond.</title>
        <authorList>
            <person name="Lai M.C."/>
            <person name="Chen S.C."/>
        </authorList>
    </citation>
    <scope>NUCLEOTIDE SEQUENCE</scope>
    <source>
        <strain evidence="1">N2F9704</strain>
    </source>
</reference>
<dbReference type="Pfam" id="PF10826">
    <property type="entry name" value="DUF2551"/>
    <property type="match status" value="1"/>
</dbReference>
<proteinExistence type="predicted"/>
<dbReference type="AlphaFoldDB" id="A0A8A3S2G2"/>
<dbReference type="EMBL" id="CP036172">
    <property type="protein sequence ID" value="QSZ66109.1"/>
    <property type="molecule type" value="Genomic_DNA"/>
</dbReference>